<evidence type="ECO:0000313" key="1">
    <source>
        <dbReference type="EMBL" id="KAI5434588.1"/>
    </source>
</evidence>
<organism evidence="1 2">
    <name type="scientific">Pisum sativum</name>
    <name type="common">Garden pea</name>
    <name type="synonym">Lathyrus oleraceus</name>
    <dbReference type="NCBI Taxonomy" id="3888"/>
    <lineage>
        <taxon>Eukaryota</taxon>
        <taxon>Viridiplantae</taxon>
        <taxon>Streptophyta</taxon>
        <taxon>Embryophyta</taxon>
        <taxon>Tracheophyta</taxon>
        <taxon>Spermatophyta</taxon>
        <taxon>Magnoliopsida</taxon>
        <taxon>eudicotyledons</taxon>
        <taxon>Gunneridae</taxon>
        <taxon>Pentapetalae</taxon>
        <taxon>rosids</taxon>
        <taxon>fabids</taxon>
        <taxon>Fabales</taxon>
        <taxon>Fabaceae</taxon>
        <taxon>Papilionoideae</taxon>
        <taxon>50 kb inversion clade</taxon>
        <taxon>NPAAA clade</taxon>
        <taxon>Hologalegina</taxon>
        <taxon>IRL clade</taxon>
        <taxon>Fabeae</taxon>
        <taxon>Lathyrus</taxon>
    </lineage>
</organism>
<reference evidence="1 2" key="1">
    <citation type="journal article" date="2022" name="Nat. Genet.">
        <title>Improved pea reference genome and pan-genome highlight genomic features and evolutionary characteristics.</title>
        <authorList>
            <person name="Yang T."/>
            <person name="Liu R."/>
            <person name="Luo Y."/>
            <person name="Hu S."/>
            <person name="Wang D."/>
            <person name="Wang C."/>
            <person name="Pandey M.K."/>
            <person name="Ge S."/>
            <person name="Xu Q."/>
            <person name="Li N."/>
            <person name="Li G."/>
            <person name="Huang Y."/>
            <person name="Saxena R.K."/>
            <person name="Ji Y."/>
            <person name="Li M."/>
            <person name="Yan X."/>
            <person name="He Y."/>
            <person name="Liu Y."/>
            <person name="Wang X."/>
            <person name="Xiang C."/>
            <person name="Varshney R.K."/>
            <person name="Ding H."/>
            <person name="Gao S."/>
            <person name="Zong X."/>
        </authorList>
    </citation>
    <scope>NUCLEOTIDE SEQUENCE [LARGE SCALE GENOMIC DNA]</scope>
    <source>
        <strain evidence="1 2">cv. Zhongwan 6</strain>
    </source>
</reference>
<accession>A0A9D5B5D5</accession>
<dbReference type="Proteomes" id="UP001058974">
    <property type="component" value="Chromosome 2"/>
</dbReference>
<keyword evidence="2" id="KW-1185">Reference proteome</keyword>
<evidence type="ECO:0000313" key="2">
    <source>
        <dbReference type="Proteomes" id="UP001058974"/>
    </source>
</evidence>
<gene>
    <name evidence="1" type="ORF">KIW84_021428</name>
</gene>
<dbReference type="PANTHER" id="PTHR31973">
    <property type="entry name" value="POLYPROTEIN, PUTATIVE-RELATED"/>
    <property type="match status" value="1"/>
</dbReference>
<proteinExistence type="predicted"/>
<dbReference type="EMBL" id="JAMSHJ010000002">
    <property type="protein sequence ID" value="KAI5434588.1"/>
    <property type="molecule type" value="Genomic_DNA"/>
</dbReference>
<sequence length="179" mass="19975">MGQTHTYAIKTLVDTYTCARVLNNKSASSKWVAKAVVKRMQTSEIVRIRDIMQDIRENLFIGISVARAWKAKLIAEKIIEGDADKQYANLWRKPKLEQARAELKQKNMQKNVNVQPDVHVDVQPNVNVDLQLDVHGDVHLDASQADNKVDVDNNVVADKNVSPSQASSCVVDISQIGLS</sequence>
<dbReference type="PANTHER" id="PTHR31973:SF166">
    <property type="entry name" value="OS10G0104700 PROTEIN"/>
    <property type="match status" value="1"/>
</dbReference>
<dbReference type="AlphaFoldDB" id="A0A9D5B5D5"/>
<protein>
    <submittedName>
        <fullName evidence="1">Uncharacterized protein</fullName>
    </submittedName>
</protein>
<comment type="caution">
    <text evidence="1">The sequence shown here is derived from an EMBL/GenBank/DDBJ whole genome shotgun (WGS) entry which is preliminary data.</text>
</comment>
<name>A0A9D5B5D5_PEA</name>
<dbReference type="Gramene" id="Psat02G0142800-T1">
    <property type="protein sequence ID" value="KAI5434588.1"/>
    <property type="gene ID" value="KIW84_021428"/>
</dbReference>